<evidence type="ECO:0000256" key="1">
    <source>
        <dbReference type="SAM" id="MobiDB-lite"/>
    </source>
</evidence>
<dbReference type="Pfam" id="PF02824">
    <property type="entry name" value="TGS"/>
    <property type="match status" value="1"/>
</dbReference>
<protein>
    <submittedName>
        <fullName evidence="3">GTPase ObgE</fullName>
    </submittedName>
</protein>
<dbReference type="PRINTS" id="PR00326">
    <property type="entry name" value="GTP1OBG"/>
</dbReference>
<accession>A0A5B9W677</accession>
<dbReference type="PANTHER" id="PTHR43127">
    <property type="entry name" value="DEVELOPMENTALLY-REGULATED GTP-BINDING PROTEIN 2"/>
    <property type="match status" value="1"/>
</dbReference>
<dbReference type="Pfam" id="PF01926">
    <property type="entry name" value="MMR_HSR1"/>
    <property type="match status" value="1"/>
</dbReference>
<keyword evidence="4" id="KW-1185">Reference proteome</keyword>
<dbReference type="PROSITE" id="PS51880">
    <property type="entry name" value="TGS"/>
    <property type="match status" value="1"/>
</dbReference>
<dbReference type="SUPFAM" id="SSF52540">
    <property type="entry name" value="P-loop containing nucleoside triphosphate hydrolases"/>
    <property type="match status" value="1"/>
</dbReference>
<evidence type="ECO:0000313" key="3">
    <source>
        <dbReference type="EMBL" id="QEH36113.1"/>
    </source>
</evidence>
<feature type="compositionally biased region" description="Basic and acidic residues" evidence="1">
    <location>
        <begin position="40"/>
        <end position="62"/>
    </location>
</feature>
<dbReference type="Gene3D" id="3.40.50.300">
    <property type="entry name" value="P-loop containing nucleotide triphosphate hydrolases"/>
    <property type="match status" value="1"/>
</dbReference>
<feature type="domain" description="TGS" evidence="2">
    <location>
        <begin position="256"/>
        <end position="330"/>
    </location>
</feature>
<dbReference type="KEGG" id="agv:OJF2_46730"/>
<proteinExistence type="predicted"/>
<dbReference type="InterPro" id="IPR012676">
    <property type="entry name" value="TGS-like"/>
</dbReference>
<evidence type="ECO:0000313" key="4">
    <source>
        <dbReference type="Proteomes" id="UP000324233"/>
    </source>
</evidence>
<dbReference type="InterPro" id="IPR027417">
    <property type="entry name" value="P-loop_NTPase"/>
</dbReference>
<evidence type="ECO:0000259" key="2">
    <source>
        <dbReference type="PROSITE" id="PS51880"/>
    </source>
</evidence>
<dbReference type="InterPro" id="IPR006073">
    <property type="entry name" value="GTP-bd"/>
</dbReference>
<feature type="region of interest" description="Disordered" evidence="1">
    <location>
        <begin position="37"/>
        <end position="74"/>
    </location>
</feature>
<organism evidence="3 4">
    <name type="scientific">Aquisphaera giovannonii</name>
    <dbReference type="NCBI Taxonomy" id="406548"/>
    <lineage>
        <taxon>Bacteria</taxon>
        <taxon>Pseudomonadati</taxon>
        <taxon>Planctomycetota</taxon>
        <taxon>Planctomycetia</taxon>
        <taxon>Isosphaerales</taxon>
        <taxon>Isosphaeraceae</taxon>
        <taxon>Aquisphaera</taxon>
    </lineage>
</organism>
<dbReference type="AlphaFoldDB" id="A0A5B9W677"/>
<reference evidence="3 4" key="1">
    <citation type="submission" date="2019-08" db="EMBL/GenBank/DDBJ databases">
        <title>Deep-cultivation of Planctomycetes and their phenomic and genomic characterization uncovers novel biology.</title>
        <authorList>
            <person name="Wiegand S."/>
            <person name="Jogler M."/>
            <person name="Boedeker C."/>
            <person name="Pinto D."/>
            <person name="Vollmers J."/>
            <person name="Rivas-Marin E."/>
            <person name="Kohn T."/>
            <person name="Peeters S.H."/>
            <person name="Heuer A."/>
            <person name="Rast P."/>
            <person name="Oberbeckmann S."/>
            <person name="Bunk B."/>
            <person name="Jeske O."/>
            <person name="Meyerdierks A."/>
            <person name="Storesund J.E."/>
            <person name="Kallscheuer N."/>
            <person name="Luecker S."/>
            <person name="Lage O.M."/>
            <person name="Pohl T."/>
            <person name="Merkel B.J."/>
            <person name="Hornburger P."/>
            <person name="Mueller R.-W."/>
            <person name="Bruemmer F."/>
            <person name="Labrenz M."/>
            <person name="Spormann A.M."/>
            <person name="Op den Camp H."/>
            <person name="Overmann J."/>
            <person name="Amann R."/>
            <person name="Jetten M.S.M."/>
            <person name="Mascher T."/>
            <person name="Medema M.H."/>
            <person name="Devos D.P."/>
            <person name="Kaster A.-K."/>
            <person name="Ovreas L."/>
            <person name="Rohde M."/>
            <person name="Galperin M.Y."/>
            <person name="Jogler C."/>
        </authorList>
    </citation>
    <scope>NUCLEOTIDE SEQUENCE [LARGE SCALE GENOMIC DNA]</scope>
    <source>
        <strain evidence="3 4">OJF2</strain>
    </source>
</reference>
<dbReference type="SUPFAM" id="SSF81271">
    <property type="entry name" value="TGS-like"/>
    <property type="match status" value="1"/>
</dbReference>
<name>A0A5B9W677_9BACT</name>
<dbReference type="OrthoDB" id="257487at2"/>
<dbReference type="RefSeq" id="WP_148595831.1">
    <property type="nucleotide sequence ID" value="NZ_CP042997.1"/>
</dbReference>
<dbReference type="EMBL" id="CP042997">
    <property type="protein sequence ID" value="QEH36113.1"/>
    <property type="molecule type" value="Genomic_DNA"/>
</dbReference>
<dbReference type="GO" id="GO:0005525">
    <property type="term" value="F:GTP binding"/>
    <property type="evidence" value="ECO:0007669"/>
    <property type="project" value="InterPro"/>
</dbReference>
<dbReference type="Proteomes" id="UP000324233">
    <property type="component" value="Chromosome"/>
</dbReference>
<dbReference type="InterPro" id="IPR004095">
    <property type="entry name" value="TGS"/>
</dbReference>
<dbReference type="GO" id="GO:0003924">
    <property type="term" value="F:GTPase activity"/>
    <property type="evidence" value="ECO:0007669"/>
    <property type="project" value="InterPro"/>
</dbReference>
<dbReference type="Gene3D" id="3.10.20.30">
    <property type="match status" value="1"/>
</dbReference>
<dbReference type="InterPro" id="IPR045001">
    <property type="entry name" value="DRG"/>
</dbReference>
<dbReference type="InterPro" id="IPR012675">
    <property type="entry name" value="Beta-grasp_dom_sf"/>
</dbReference>
<sequence length="331" mass="35997">MPANLPPPYLKAEEEFRRASTPADRLEKLREMFRLLPKHKGTEKLQSDLKQKISRQKDEIEGGKAGAKKGGVSHAVPREGAGQVVLVGPPNAGKSALLAALTNARPEVAAYPFTTRAPQPGIMMWQDVPVQLVDLPPISPEFLEPWVPGVVRSADAALLVADLGSDDVVEAVDAMLRRLAATKTELVGTLPFDDHDESLRHVKTAMIANKQDDPGAGDRLAVVREFFEPAFPVIPASAEGGQGLESVRDAAYHLLGVLRVYTKIPGKPVDRSRPFTLPFGSTVLDLAREIHRDFEQGLKSARVWGSGVFDGQTVKRDHELQDGDVVELHVA</sequence>
<gene>
    <name evidence="3" type="primary">obg_1</name>
    <name evidence="3" type="ORF">OJF2_46730</name>
</gene>